<keyword evidence="1" id="KW-0812">Transmembrane</keyword>
<keyword evidence="1" id="KW-1133">Transmembrane helix</keyword>
<sequence>MRFKRDVLFGFTDLLVPERHSWTSVHVQRKDSGPDEYHWLHFERLTEPMDSVASGKPFGGFLRRFSWIPLSPDSAVPNSAKHVHARMTSSGEVISVQPRHRSGLAVRCSNSHYHIFNLPLAVQLVYFLAAAFLVSWS</sequence>
<accession>A0A7R9HF23</accession>
<evidence type="ECO:0000256" key="1">
    <source>
        <dbReference type="SAM" id="Phobius"/>
    </source>
</evidence>
<proteinExistence type="predicted"/>
<evidence type="ECO:0000313" key="2">
    <source>
        <dbReference type="EMBL" id="CAD7418794.1"/>
    </source>
</evidence>
<keyword evidence="1" id="KW-0472">Membrane</keyword>
<dbReference type="EMBL" id="OD018504">
    <property type="protein sequence ID" value="CAD7418794.1"/>
    <property type="molecule type" value="Genomic_DNA"/>
</dbReference>
<organism evidence="2">
    <name type="scientific">Timema poppense</name>
    <name type="common">Walking stick</name>
    <dbReference type="NCBI Taxonomy" id="170557"/>
    <lineage>
        <taxon>Eukaryota</taxon>
        <taxon>Metazoa</taxon>
        <taxon>Ecdysozoa</taxon>
        <taxon>Arthropoda</taxon>
        <taxon>Hexapoda</taxon>
        <taxon>Insecta</taxon>
        <taxon>Pterygota</taxon>
        <taxon>Neoptera</taxon>
        <taxon>Polyneoptera</taxon>
        <taxon>Phasmatodea</taxon>
        <taxon>Timematodea</taxon>
        <taxon>Timematoidea</taxon>
        <taxon>Timematidae</taxon>
        <taxon>Timema</taxon>
    </lineage>
</organism>
<protein>
    <submittedName>
        <fullName evidence="2">Uncharacterized protein</fullName>
    </submittedName>
</protein>
<dbReference type="AlphaFoldDB" id="A0A7R9HF23"/>
<reference evidence="2" key="1">
    <citation type="submission" date="2020-11" db="EMBL/GenBank/DDBJ databases">
        <authorList>
            <person name="Tran Van P."/>
        </authorList>
    </citation>
    <scope>NUCLEOTIDE SEQUENCE</scope>
</reference>
<name>A0A7R9HF23_TIMPO</name>
<gene>
    <name evidence="2" type="ORF">TPSB3V08_LOCUS12608</name>
</gene>
<feature type="transmembrane region" description="Helical" evidence="1">
    <location>
        <begin position="115"/>
        <end position="136"/>
    </location>
</feature>